<comment type="caution">
    <text evidence="1">The sequence shown here is derived from an EMBL/GenBank/DDBJ whole genome shotgun (WGS) entry which is preliminary data.</text>
</comment>
<accession>A0A8T0BIR8</accession>
<dbReference type="EMBL" id="JABFDY010000006">
    <property type="protein sequence ID" value="KAF7706855.1"/>
    <property type="molecule type" value="Genomic_DNA"/>
</dbReference>
<dbReference type="AlphaFoldDB" id="A0A8T0BIR8"/>
<proteinExistence type="predicted"/>
<protein>
    <submittedName>
        <fullName evidence="1">Uncharacterized protein</fullName>
    </submittedName>
</protein>
<gene>
    <name evidence="1" type="ORF">HF521_020109</name>
</gene>
<keyword evidence="2" id="KW-1185">Reference proteome</keyword>
<sequence length="140" mass="16361">MQLCMNTLYFDHHRALSSRNSAESRACRHFLTSTFLSGDTEKALKISFMMAHPQCSDHIRNDLGITHQFRNCDSGLGAVDRNAYYKRGFKDMVKKYSKWDLINQDQTIRLINWVQKDLYLDTSTVEYNEIMNAIKDAKKK</sequence>
<evidence type="ECO:0000313" key="2">
    <source>
        <dbReference type="Proteomes" id="UP000606274"/>
    </source>
</evidence>
<dbReference type="Proteomes" id="UP000606274">
    <property type="component" value="Unassembled WGS sequence"/>
</dbReference>
<reference evidence="1" key="1">
    <citation type="submission" date="2020-08" db="EMBL/GenBank/DDBJ databases">
        <title>Chromosome-level assembly of Southern catfish (Silurus meridionalis) provides insights into visual adaptation to the nocturnal and benthic lifestyles.</title>
        <authorList>
            <person name="Zhang Y."/>
            <person name="Wang D."/>
            <person name="Peng Z."/>
        </authorList>
    </citation>
    <scope>NUCLEOTIDE SEQUENCE</scope>
    <source>
        <strain evidence="1">SWU-2019-XX</strain>
        <tissue evidence="1">Muscle</tissue>
    </source>
</reference>
<evidence type="ECO:0000313" key="1">
    <source>
        <dbReference type="EMBL" id="KAF7706855.1"/>
    </source>
</evidence>
<organism evidence="1 2">
    <name type="scientific">Silurus meridionalis</name>
    <name type="common">Southern catfish</name>
    <name type="synonym">Silurus soldatovi meridionalis</name>
    <dbReference type="NCBI Taxonomy" id="175797"/>
    <lineage>
        <taxon>Eukaryota</taxon>
        <taxon>Metazoa</taxon>
        <taxon>Chordata</taxon>
        <taxon>Craniata</taxon>
        <taxon>Vertebrata</taxon>
        <taxon>Euteleostomi</taxon>
        <taxon>Actinopterygii</taxon>
        <taxon>Neopterygii</taxon>
        <taxon>Teleostei</taxon>
        <taxon>Ostariophysi</taxon>
        <taxon>Siluriformes</taxon>
        <taxon>Siluridae</taxon>
        <taxon>Silurus</taxon>
    </lineage>
</organism>
<name>A0A8T0BIR8_SILME</name>